<evidence type="ECO:0000313" key="1">
    <source>
        <dbReference type="EMBL" id="SVB72878.1"/>
    </source>
</evidence>
<name>A0A382GCD3_9ZZZZ</name>
<reference evidence="1" key="1">
    <citation type="submission" date="2018-05" db="EMBL/GenBank/DDBJ databases">
        <authorList>
            <person name="Lanie J.A."/>
            <person name="Ng W.-L."/>
            <person name="Kazmierczak K.M."/>
            <person name="Andrzejewski T.M."/>
            <person name="Davidsen T.M."/>
            <person name="Wayne K.J."/>
            <person name="Tettelin H."/>
            <person name="Glass J.I."/>
            <person name="Rusch D."/>
            <person name="Podicherti R."/>
            <person name="Tsui H.-C.T."/>
            <person name="Winkler M.E."/>
        </authorList>
    </citation>
    <scope>NUCLEOTIDE SEQUENCE</scope>
</reference>
<dbReference type="EMBL" id="UINC01054773">
    <property type="protein sequence ID" value="SVB72878.1"/>
    <property type="molecule type" value="Genomic_DNA"/>
</dbReference>
<gene>
    <name evidence="1" type="ORF">METZ01_LOCUS225732</name>
</gene>
<protein>
    <submittedName>
        <fullName evidence="1">Uncharacterized protein</fullName>
    </submittedName>
</protein>
<accession>A0A382GCD3</accession>
<sequence>MGKFYQSTILTILISFSFVDAERPVIDTQYSDNELLSLSKKEIIAQHRHLYDDYVVEGEDLPIDRLIEGDLYPI</sequence>
<feature type="non-terminal residue" evidence="1">
    <location>
        <position position="74"/>
    </location>
</feature>
<proteinExistence type="predicted"/>
<organism evidence="1">
    <name type="scientific">marine metagenome</name>
    <dbReference type="NCBI Taxonomy" id="408172"/>
    <lineage>
        <taxon>unclassified sequences</taxon>
        <taxon>metagenomes</taxon>
        <taxon>ecological metagenomes</taxon>
    </lineage>
</organism>
<dbReference type="AlphaFoldDB" id="A0A382GCD3"/>